<keyword evidence="7 10" id="KW-0067">ATP-binding</keyword>
<dbReference type="AlphaFoldDB" id="A0A7J2TIP7"/>
<comment type="subcellular location">
    <subcellularLocation>
        <location evidence="1 10">Cytoplasm</location>
    </subcellularLocation>
</comment>
<evidence type="ECO:0000256" key="2">
    <source>
        <dbReference type="ARBA" id="ARBA00011005"/>
    </source>
</evidence>
<organism evidence="11">
    <name type="scientific">Archaeoglobus fulgidus</name>
    <dbReference type="NCBI Taxonomy" id="2234"/>
    <lineage>
        <taxon>Archaea</taxon>
        <taxon>Methanobacteriati</taxon>
        <taxon>Methanobacteriota</taxon>
        <taxon>Archaeoglobi</taxon>
        <taxon>Archaeoglobales</taxon>
        <taxon>Archaeoglobaceae</taxon>
        <taxon>Archaeoglobus</taxon>
    </lineage>
</organism>
<dbReference type="GO" id="GO:0005524">
    <property type="term" value="F:ATP binding"/>
    <property type="evidence" value="ECO:0007669"/>
    <property type="project" value="UniProtKB-UniRule"/>
</dbReference>
<keyword evidence="4 10" id="KW-0808">Transferase</keyword>
<dbReference type="Gene3D" id="3.40.50.300">
    <property type="entry name" value="P-loop containing nucleotide triphosphate hydrolases"/>
    <property type="match status" value="1"/>
</dbReference>
<comment type="catalytic activity">
    <reaction evidence="9 10">
        <text>CMP + ATP = CDP + ADP</text>
        <dbReference type="Rhea" id="RHEA:11600"/>
        <dbReference type="ChEBI" id="CHEBI:30616"/>
        <dbReference type="ChEBI" id="CHEBI:58069"/>
        <dbReference type="ChEBI" id="CHEBI:60377"/>
        <dbReference type="ChEBI" id="CHEBI:456216"/>
        <dbReference type="EC" id="2.7.4.25"/>
    </reaction>
</comment>
<keyword evidence="6 10" id="KW-0418">Kinase</keyword>
<feature type="binding site" evidence="10">
    <location>
        <begin position="7"/>
        <end position="15"/>
    </location>
    <ligand>
        <name>ATP</name>
        <dbReference type="ChEBI" id="CHEBI:30616"/>
    </ligand>
</feature>
<dbReference type="NCBIfam" id="TIGR02173">
    <property type="entry name" value="cyt_kin_arch"/>
    <property type="match status" value="1"/>
</dbReference>
<reference evidence="11" key="1">
    <citation type="journal article" date="2020" name="mSystems">
        <title>Genome- and Community-Level Interaction Insights into Carbon Utilization and Element Cycling Functions of Hydrothermarchaeota in Hydrothermal Sediment.</title>
        <authorList>
            <person name="Zhou Z."/>
            <person name="Liu Y."/>
            <person name="Xu W."/>
            <person name="Pan J."/>
            <person name="Luo Z.H."/>
            <person name="Li M."/>
        </authorList>
    </citation>
    <scope>NUCLEOTIDE SEQUENCE [LARGE SCALE GENOMIC DNA]</scope>
    <source>
        <strain evidence="11">SpSt-26</strain>
    </source>
</reference>
<evidence type="ECO:0000256" key="4">
    <source>
        <dbReference type="ARBA" id="ARBA00022679"/>
    </source>
</evidence>
<accession>A0A7J2TIP7</accession>
<name>A0A7J2TIP7_ARCFL</name>
<evidence type="ECO:0000256" key="7">
    <source>
        <dbReference type="ARBA" id="ARBA00022840"/>
    </source>
</evidence>
<dbReference type="CDD" id="cd02020">
    <property type="entry name" value="CMPK"/>
    <property type="match status" value="1"/>
</dbReference>
<proteinExistence type="inferred from homology"/>
<keyword evidence="3 10" id="KW-0963">Cytoplasm</keyword>
<dbReference type="Pfam" id="PF13189">
    <property type="entry name" value="Cytidylate_kin2"/>
    <property type="match status" value="1"/>
</dbReference>
<sequence>MKITISGPPGSGKTTVAKILSEKLKIKLISAGSVFRQLAKEKGMSLEDFSRLAEINPEIDILIDKMQREMAEREKNAIIEGRLSAWMIKDADLKVLIFAEAEVRYSRIAKREGKDIYIVRQETKMREEMEKRRYQKYYGINVDDWSVYDLIINSTRLSAEKIAEIIIAALK</sequence>
<dbReference type="GO" id="GO:0005737">
    <property type="term" value="C:cytoplasm"/>
    <property type="evidence" value="ECO:0007669"/>
    <property type="project" value="UniProtKB-SubCell"/>
</dbReference>
<evidence type="ECO:0000256" key="9">
    <source>
        <dbReference type="ARBA" id="ARBA00048478"/>
    </source>
</evidence>
<keyword evidence="5 10" id="KW-0547">Nucleotide-binding</keyword>
<dbReference type="EC" id="2.7.4.25" evidence="10"/>
<dbReference type="InterPro" id="IPR011892">
    <property type="entry name" value="Cyt_kin_arch"/>
</dbReference>
<evidence type="ECO:0000313" key="11">
    <source>
        <dbReference type="EMBL" id="HEH34892.1"/>
    </source>
</evidence>
<evidence type="ECO:0000256" key="3">
    <source>
        <dbReference type="ARBA" id="ARBA00022490"/>
    </source>
</evidence>
<dbReference type="GO" id="GO:0006220">
    <property type="term" value="P:pyrimidine nucleotide metabolic process"/>
    <property type="evidence" value="ECO:0007669"/>
    <property type="project" value="UniProtKB-UniRule"/>
</dbReference>
<evidence type="ECO:0000256" key="5">
    <source>
        <dbReference type="ARBA" id="ARBA00022741"/>
    </source>
</evidence>
<dbReference type="InterPro" id="IPR027417">
    <property type="entry name" value="P-loop_NTPase"/>
</dbReference>
<gene>
    <name evidence="10" type="primary">cmk</name>
    <name evidence="11" type="ORF">ENP88_01795</name>
</gene>
<dbReference type="HAMAP" id="MF_00239">
    <property type="entry name" value="Cytidyl_kinase_type2"/>
    <property type="match status" value="1"/>
</dbReference>
<dbReference type="EMBL" id="DSLA01000032">
    <property type="protein sequence ID" value="HEH34892.1"/>
    <property type="molecule type" value="Genomic_DNA"/>
</dbReference>
<dbReference type="GO" id="GO:0036431">
    <property type="term" value="F:dCMP kinase activity"/>
    <property type="evidence" value="ECO:0007669"/>
    <property type="project" value="InterPro"/>
</dbReference>
<protein>
    <recommendedName>
        <fullName evidence="10">Cytidylate kinase</fullName>
        <shortName evidence="10">CK</shortName>
        <ecNumber evidence="10">2.7.4.25</ecNumber>
    </recommendedName>
    <alternativeName>
        <fullName evidence="10">Cytidine monophosphate kinase</fullName>
        <shortName evidence="10">CMP kinase</shortName>
    </alternativeName>
</protein>
<comment type="catalytic activity">
    <reaction evidence="8 10">
        <text>dCMP + ATP = dCDP + ADP</text>
        <dbReference type="Rhea" id="RHEA:25094"/>
        <dbReference type="ChEBI" id="CHEBI:30616"/>
        <dbReference type="ChEBI" id="CHEBI:57566"/>
        <dbReference type="ChEBI" id="CHEBI:58593"/>
        <dbReference type="ChEBI" id="CHEBI:456216"/>
        <dbReference type="EC" id="2.7.4.25"/>
    </reaction>
</comment>
<evidence type="ECO:0000256" key="6">
    <source>
        <dbReference type="ARBA" id="ARBA00022777"/>
    </source>
</evidence>
<evidence type="ECO:0000256" key="10">
    <source>
        <dbReference type="HAMAP-Rule" id="MF_00239"/>
    </source>
</evidence>
<comment type="caution">
    <text evidence="11">The sequence shown here is derived from an EMBL/GenBank/DDBJ whole genome shotgun (WGS) entry which is preliminary data.</text>
</comment>
<dbReference type="SUPFAM" id="SSF52540">
    <property type="entry name" value="P-loop containing nucleoside triphosphate hydrolases"/>
    <property type="match status" value="1"/>
</dbReference>
<evidence type="ECO:0000256" key="1">
    <source>
        <dbReference type="ARBA" id="ARBA00004496"/>
    </source>
</evidence>
<evidence type="ECO:0000256" key="8">
    <source>
        <dbReference type="ARBA" id="ARBA00047615"/>
    </source>
</evidence>
<comment type="similarity">
    <text evidence="2 10">Belongs to the cytidylate kinase family. Type 2 subfamily.</text>
</comment>
<dbReference type="InterPro" id="IPR011994">
    <property type="entry name" value="Cytidylate_kinase_dom"/>
</dbReference>